<sequence>MQHQGGSQYVVPPDMTPFAAAASGNRPLVMEHLQPPPPVAEKASPITSRPPPSGFEDPIVGNFAGEDDALASAAAGEEMERGGVSGNRWPRQETLALLKIRSDMDSAFRDATLKGPLWEDVSRKLADLGYTRSAKKCKEKFENVHKYYKRTKEGRAGRQDGKNYRFFSQLEALNSASASAALPNGLLPPPPLVLPHPMPISSAPPPPDPMPGISFSSNSSSSSESETDDDDTEAAAALGGGGGRKRKARSSKMMELVEGMMRRVMERQEEMQKRFLETMERREQERVTREEAWKRQEIAQLNREHDLLAQERSLSASRNSTIVSFLQKITGGQSVTLDQPPPPPPPPSQPPKRPPSVEVVPIQEAPPPQMTIITTTSTTTAAVAATPTSIGGIGFDSASSRWPKAEVHALIKLRSGMETRYQEAGPKGPLWEEISAGMRRMGYNRSSKRCKEKWENINKYFKKVKESNKKRPEDAKTCPYFHQLDALYRKKNKEPASSDVLAIMPPPPPPPPPPPTQTQTQITVPENKNENDNIERNGGNGEGSQTSNGGSTPTCEGPSLKKPEDIMKELMEHHQNQQNQAGMDAYESDNIDGEYDEDDEDEENGKMAYKIQFQRPPSAAPSNGGGNVAVTKTTTPGSFLAMVQ</sequence>
<name>A0AAV9FGN4_ACOCL</name>
<keyword evidence="6" id="KW-0539">Nucleus</keyword>
<feature type="compositionally biased region" description="Pro residues" evidence="7">
    <location>
        <begin position="197"/>
        <end position="210"/>
    </location>
</feature>
<dbReference type="PANTHER" id="PTHR21654">
    <property type="entry name" value="FI21293P1"/>
    <property type="match status" value="1"/>
</dbReference>
<evidence type="ECO:0000256" key="5">
    <source>
        <dbReference type="ARBA" id="ARBA00023163"/>
    </source>
</evidence>
<evidence type="ECO:0000313" key="10">
    <source>
        <dbReference type="Proteomes" id="UP001180020"/>
    </source>
</evidence>
<protein>
    <submittedName>
        <fullName evidence="9">Trihelix transcription factor GT-2</fullName>
    </submittedName>
</protein>
<dbReference type="SMART" id="SM00717">
    <property type="entry name" value="SANT"/>
    <property type="match status" value="2"/>
</dbReference>
<comment type="subcellular location">
    <subcellularLocation>
        <location evidence="1">Nucleus</location>
    </subcellularLocation>
</comment>
<dbReference type="FunFam" id="1.10.10.60:FF:000092">
    <property type="entry name" value="Trihelix transcription factor GT-2"/>
    <property type="match status" value="1"/>
</dbReference>
<dbReference type="GO" id="GO:0003677">
    <property type="term" value="F:DNA binding"/>
    <property type="evidence" value="ECO:0007669"/>
    <property type="project" value="UniProtKB-KW"/>
</dbReference>
<gene>
    <name evidence="9" type="primary">GT-2</name>
    <name evidence="9" type="ORF">QJS10_CPA01g00476</name>
</gene>
<comment type="caution">
    <text evidence="9">The sequence shown here is derived from an EMBL/GenBank/DDBJ whole genome shotgun (WGS) entry which is preliminary data.</text>
</comment>
<dbReference type="EMBL" id="JAUJYO010000001">
    <property type="protein sequence ID" value="KAK1325090.1"/>
    <property type="molecule type" value="Genomic_DNA"/>
</dbReference>
<feature type="compositionally biased region" description="Pro residues" evidence="7">
    <location>
        <begin position="504"/>
        <end position="516"/>
    </location>
</feature>
<reference evidence="9" key="1">
    <citation type="journal article" date="2023" name="Nat. Commun.">
        <title>Diploid and tetraploid genomes of Acorus and the evolution of monocots.</title>
        <authorList>
            <person name="Ma L."/>
            <person name="Liu K.W."/>
            <person name="Li Z."/>
            <person name="Hsiao Y.Y."/>
            <person name="Qi Y."/>
            <person name="Fu T."/>
            <person name="Tang G.D."/>
            <person name="Zhang D."/>
            <person name="Sun W.H."/>
            <person name="Liu D.K."/>
            <person name="Li Y."/>
            <person name="Chen G.Z."/>
            <person name="Liu X.D."/>
            <person name="Liao X.Y."/>
            <person name="Jiang Y.T."/>
            <person name="Yu X."/>
            <person name="Hao Y."/>
            <person name="Huang J."/>
            <person name="Zhao X.W."/>
            <person name="Ke S."/>
            <person name="Chen Y.Y."/>
            <person name="Wu W.L."/>
            <person name="Hsu J.L."/>
            <person name="Lin Y.F."/>
            <person name="Huang M.D."/>
            <person name="Li C.Y."/>
            <person name="Huang L."/>
            <person name="Wang Z.W."/>
            <person name="Zhao X."/>
            <person name="Zhong W.Y."/>
            <person name="Peng D.H."/>
            <person name="Ahmad S."/>
            <person name="Lan S."/>
            <person name="Zhang J.S."/>
            <person name="Tsai W.C."/>
            <person name="Van de Peer Y."/>
            <person name="Liu Z.J."/>
        </authorList>
    </citation>
    <scope>NUCLEOTIDE SEQUENCE</scope>
    <source>
        <strain evidence="9">CP</strain>
    </source>
</reference>
<feature type="region of interest" description="Disordered" evidence="7">
    <location>
        <begin position="1"/>
        <end position="62"/>
    </location>
</feature>
<dbReference type="Pfam" id="PF13837">
    <property type="entry name" value="Myb_DNA-bind_4"/>
    <property type="match status" value="2"/>
</dbReference>
<evidence type="ECO:0000256" key="4">
    <source>
        <dbReference type="ARBA" id="ARBA00023125"/>
    </source>
</evidence>
<evidence type="ECO:0000259" key="8">
    <source>
        <dbReference type="PROSITE" id="PS50090"/>
    </source>
</evidence>
<dbReference type="GO" id="GO:0006355">
    <property type="term" value="P:regulation of DNA-templated transcription"/>
    <property type="evidence" value="ECO:0007669"/>
    <property type="project" value="UniProtKB-ARBA"/>
</dbReference>
<evidence type="ECO:0000256" key="2">
    <source>
        <dbReference type="ARBA" id="ARBA00022737"/>
    </source>
</evidence>
<dbReference type="CDD" id="cd12203">
    <property type="entry name" value="GT1"/>
    <property type="match status" value="2"/>
</dbReference>
<keyword evidence="3" id="KW-0805">Transcription regulation</keyword>
<organism evidence="9 10">
    <name type="scientific">Acorus calamus</name>
    <name type="common">Sweet flag</name>
    <dbReference type="NCBI Taxonomy" id="4465"/>
    <lineage>
        <taxon>Eukaryota</taxon>
        <taxon>Viridiplantae</taxon>
        <taxon>Streptophyta</taxon>
        <taxon>Embryophyta</taxon>
        <taxon>Tracheophyta</taxon>
        <taxon>Spermatophyta</taxon>
        <taxon>Magnoliopsida</taxon>
        <taxon>Liliopsida</taxon>
        <taxon>Acoraceae</taxon>
        <taxon>Acorus</taxon>
    </lineage>
</organism>
<dbReference type="FunFam" id="1.10.10.60:FF:000061">
    <property type="entry name" value="Trihelix transcription factor GT-2"/>
    <property type="match status" value="1"/>
</dbReference>
<feature type="compositionally biased region" description="Polar residues" evidence="7">
    <location>
        <begin position="543"/>
        <end position="554"/>
    </location>
</feature>
<feature type="domain" description="Myb-like" evidence="8">
    <location>
        <begin position="400"/>
        <end position="458"/>
    </location>
</feature>
<dbReference type="InterPro" id="IPR001005">
    <property type="entry name" value="SANT/Myb"/>
</dbReference>
<keyword evidence="4" id="KW-0238">DNA-binding</keyword>
<evidence type="ECO:0000256" key="3">
    <source>
        <dbReference type="ARBA" id="ARBA00023015"/>
    </source>
</evidence>
<accession>A0AAV9FGN4</accession>
<dbReference type="InterPro" id="IPR044822">
    <property type="entry name" value="Myb_DNA-bind_4"/>
</dbReference>
<feature type="compositionally biased region" description="Pro residues" evidence="7">
    <location>
        <begin position="339"/>
        <end position="354"/>
    </location>
</feature>
<evidence type="ECO:0000256" key="6">
    <source>
        <dbReference type="ARBA" id="ARBA00023242"/>
    </source>
</evidence>
<feature type="region of interest" description="Disordered" evidence="7">
    <location>
        <begin position="197"/>
        <end position="251"/>
    </location>
</feature>
<evidence type="ECO:0000313" key="9">
    <source>
        <dbReference type="EMBL" id="KAK1325090.1"/>
    </source>
</evidence>
<dbReference type="Proteomes" id="UP001180020">
    <property type="component" value="Unassembled WGS sequence"/>
</dbReference>
<reference evidence="9" key="2">
    <citation type="submission" date="2023-06" db="EMBL/GenBank/DDBJ databases">
        <authorList>
            <person name="Ma L."/>
            <person name="Liu K.-W."/>
            <person name="Li Z."/>
            <person name="Hsiao Y.-Y."/>
            <person name="Qi Y."/>
            <person name="Fu T."/>
            <person name="Tang G."/>
            <person name="Zhang D."/>
            <person name="Sun W.-H."/>
            <person name="Liu D.-K."/>
            <person name="Li Y."/>
            <person name="Chen G.-Z."/>
            <person name="Liu X.-D."/>
            <person name="Liao X.-Y."/>
            <person name="Jiang Y.-T."/>
            <person name="Yu X."/>
            <person name="Hao Y."/>
            <person name="Huang J."/>
            <person name="Zhao X.-W."/>
            <person name="Ke S."/>
            <person name="Chen Y.-Y."/>
            <person name="Wu W.-L."/>
            <person name="Hsu J.-L."/>
            <person name="Lin Y.-F."/>
            <person name="Huang M.-D."/>
            <person name="Li C.-Y."/>
            <person name="Huang L."/>
            <person name="Wang Z.-W."/>
            <person name="Zhao X."/>
            <person name="Zhong W.-Y."/>
            <person name="Peng D.-H."/>
            <person name="Ahmad S."/>
            <person name="Lan S."/>
            <person name="Zhang J.-S."/>
            <person name="Tsai W.-C."/>
            <person name="Van De Peer Y."/>
            <person name="Liu Z.-J."/>
        </authorList>
    </citation>
    <scope>NUCLEOTIDE SEQUENCE</scope>
    <source>
        <strain evidence="9">CP</strain>
        <tissue evidence="9">Leaves</tissue>
    </source>
</reference>
<keyword evidence="2" id="KW-0677">Repeat</keyword>
<feature type="domain" description="Myb-like" evidence="8">
    <location>
        <begin position="81"/>
        <end position="145"/>
    </location>
</feature>
<dbReference type="Gene3D" id="1.10.10.60">
    <property type="entry name" value="Homeodomain-like"/>
    <property type="match status" value="2"/>
</dbReference>
<evidence type="ECO:0000256" key="1">
    <source>
        <dbReference type="ARBA" id="ARBA00004123"/>
    </source>
</evidence>
<feature type="region of interest" description="Disordered" evidence="7">
    <location>
        <begin position="333"/>
        <end position="360"/>
    </location>
</feature>
<feature type="region of interest" description="Disordered" evidence="7">
    <location>
        <begin position="493"/>
        <end position="565"/>
    </location>
</feature>
<dbReference type="AlphaFoldDB" id="A0AAV9FGN4"/>
<keyword evidence="5" id="KW-0804">Transcription</keyword>
<proteinExistence type="predicted"/>
<dbReference type="GO" id="GO:0005634">
    <property type="term" value="C:nucleus"/>
    <property type="evidence" value="ECO:0007669"/>
    <property type="project" value="UniProtKB-SubCell"/>
</dbReference>
<evidence type="ECO:0000256" key="7">
    <source>
        <dbReference type="SAM" id="MobiDB-lite"/>
    </source>
</evidence>
<dbReference type="PANTHER" id="PTHR21654:SF84">
    <property type="entry name" value="SI:DKEY-66I24.7"/>
    <property type="match status" value="1"/>
</dbReference>
<feature type="region of interest" description="Disordered" evidence="7">
    <location>
        <begin position="615"/>
        <end position="644"/>
    </location>
</feature>
<dbReference type="PROSITE" id="PS50090">
    <property type="entry name" value="MYB_LIKE"/>
    <property type="match status" value="2"/>
</dbReference>
<keyword evidence="10" id="KW-1185">Reference proteome</keyword>